<dbReference type="Gene3D" id="3.30.750.24">
    <property type="entry name" value="STAS domain"/>
    <property type="match status" value="1"/>
</dbReference>
<protein>
    <recommendedName>
        <fullName evidence="1">STAS domain-containing protein</fullName>
    </recommendedName>
</protein>
<dbReference type="EMBL" id="BMQK01000012">
    <property type="protein sequence ID" value="GGQ71927.1"/>
    <property type="molecule type" value="Genomic_DNA"/>
</dbReference>
<proteinExistence type="predicted"/>
<evidence type="ECO:0000313" key="2">
    <source>
        <dbReference type="EMBL" id="GGQ71927.1"/>
    </source>
</evidence>
<dbReference type="Proteomes" id="UP000620156">
    <property type="component" value="Unassembled WGS sequence"/>
</dbReference>
<evidence type="ECO:0000259" key="1">
    <source>
        <dbReference type="PROSITE" id="PS50801"/>
    </source>
</evidence>
<organism evidence="2 3">
    <name type="scientific">Streptomyces ruber</name>
    <dbReference type="NCBI Taxonomy" id="83378"/>
    <lineage>
        <taxon>Bacteria</taxon>
        <taxon>Bacillati</taxon>
        <taxon>Actinomycetota</taxon>
        <taxon>Actinomycetes</taxon>
        <taxon>Kitasatosporales</taxon>
        <taxon>Streptomycetaceae</taxon>
        <taxon>Streptomyces</taxon>
    </lineage>
</organism>
<evidence type="ECO:0000313" key="3">
    <source>
        <dbReference type="Proteomes" id="UP000620156"/>
    </source>
</evidence>
<feature type="domain" description="STAS" evidence="1">
    <location>
        <begin position="22"/>
        <end position="107"/>
    </location>
</feature>
<dbReference type="Pfam" id="PF01740">
    <property type="entry name" value="STAS"/>
    <property type="match status" value="1"/>
</dbReference>
<dbReference type="PANTHER" id="PTHR43310">
    <property type="entry name" value="SULFATE TRANSPORTER YBAR-RELATED"/>
    <property type="match status" value="1"/>
</dbReference>
<accession>A0A918BIR7</accession>
<dbReference type="PROSITE" id="PS50801">
    <property type="entry name" value="STAS"/>
    <property type="match status" value="1"/>
</dbReference>
<name>A0A918BIR7_9ACTN</name>
<dbReference type="SUPFAM" id="SSF52091">
    <property type="entry name" value="SpoIIaa-like"/>
    <property type="match status" value="1"/>
</dbReference>
<reference evidence="2" key="2">
    <citation type="submission" date="2020-09" db="EMBL/GenBank/DDBJ databases">
        <authorList>
            <person name="Sun Q."/>
            <person name="Ohkuma M."/>
        </authorList>
    </citation>
    <scope>NUCLEOTIDE SEQUENCE</scope>
    <source>
        <strain evidence="2">JCM 3131</strain>
    </source>
</reference>
<reference evidence="2" key="1">
    <citation type="journal article" date="2014" name="Int. J. Syst. Evol. Microbiol.">
        <title>Complete genome sequence of Corynebacterium casei LMG S-19264T (=DSM 44701T), isolated from a smear-ripened cheese.</title>
        <authorList>
            <consortium name="US DOE Joint Genome Institute (JGI-PGF)"/>
            <person name="Walter F."/>
            <person name="Albersmeier A."/>
            <person name="Kalinowski J."/>
            <person name="Ruckert C."/>
        </authorList>
    </citation>
    <scope>NUCLEOTIDE SEQUENCE</scope>
    <source>
        <strain evidence="2">JCM 3131</strain>
    </source>
</reference>
<comment type="caution">
    <text evidence="2">The sequence shown here is derived from an EMBL/GenBank/DDBJ whole genome shotgun (WGS) entry which is preliminary data.</text>
</comment>
<dbReference type="AlphaFoldDB" id="A0A918BIR7"/>
<keyword evidence="3" id="KW-1185">Reference proteome</keyword>
<sequence length="107" mass="11220">MRTCVVHLAEVTAVVGPDGKTVVHRVTGELFFASSNDLVGQFDYAGDPEKAVIDLSAAHVWDASSAAALDAIETEYAQRGKTVEITDLNDPGADLHGELTGELAGSH</sequence>
<dbReference type="InterPro" id="IPR052706">
    <property type="entry name" value="Membrane-Transporter-like"/>
</dbReference>
<dbReference type="InterPro" id="IPR002645">
    <property type="entry name" value="STAS_dom"/>
</dbReference>
<dbReference type="PANTHER" id="PTHR43310:SF1">
    <property type="entry name" value="SULFATE TRANSPORTER YBAR-RELATED"/>
    <property type="match status" value="1"/>
</dbReference>
<dbReference type="InterPro" id="IPR036513">
    <property type="entry name" value="STAS_dom_sf"/>
</dbReference>
<gene>
    <name evidence="2" type="ORF">GCM10010145_46850</name>
</gene>